<keyword evidence="2 5" id="KW-0808">Transferase</keyword>
<feature type="transmembrane region" description="Helical" evidence="6">
    <location>
        <begin position="405"/>
        <end position="424"/>
    </location>
</feature>
<dbReference type="SUPFAM" id="SSF103473">
    <property type="entry name" value="MFS general substrate transporter"/>
    <property type="match status" value="1"/>
</dbReference>
<dbReference type="NCBIfam" id="NF037959">
    <property type="entry name" value="MFS_SpdSyn"/>
    <property type="match status" value="1"/>
</dbReference>
<evidence type="ECO:0000259" key="7">
    <source>
        <dbReference type="PROSITE" id="PS51006"/>
    </source>
</evidence>
<comment type="caution">
    <text evidence="5">Lacks conserved residue(s) required for the propagation of feature annotation.</text>
</comment>
<feature type="transmembrane region" description="Helical" evidence="6">
    <location>
        <begin position="243"/>
        <end position="262"/>
    </location>
</feature>
<accession>A0ABT4AH50</accession>
<comment type="similarity">
    <text evidence="1">Belongs to the spermidine/spermine synthase family.</text>
</comment>
<feature type="transmembrane region" description="Helical" evidence="6">
    <location>
        <begin position="161"/>
        <end position="184"/>
    </location>
</feature>
<keyword evidence="9" id="KW-1185">Reference proteome</keyword>
<proteinExistence type="inferred from homology"/>
<feature type="transmembrane region" description="Helical" evidence="6">
    <location>
        <begin position="81"/>
        <end position="104"/>
    </location>
</feature>
<dbReference type="CDD" id="cd02440">
    <property type="entry name" value="AdoMet_MTases"/>
    <property type="match status" value="1"/>
</dbReference>
<dbReference type="Gene3D" id="3.40.50.150">
    <property type="entry name" value="Vaccinia Virus protein VP39"/>
    <property type="match status" value="1"/>
</dbReference>
<keyword evidence="6" id="KW-0472">Membrane</keyword>
<evidence type="ECO:0000256" key="4">
    <source>
        <dbReference type="ARBA" id="ARBA00023115"/>
    </source>
</evidence>
<keyword evidence="3" id="KW-0745">Spermidine biosynthesis</keyword>
<evidence type="ECO:0000256" key="1">
    <source>
        <dbReference type="ARBA" id="ARBA00007867"/>
    </source>
</evidence>
<evidence type="ECO:0000313" key="8">
    <source>
        <dbReference type="EMBL" id="MCY1080197.1"/>
    </source>
</evidence>
<dbReference type="InterPro" id="IPR036259">
    <property type="entry name" value="MFS_trans_sf"/>
</dbReference>
<comment type="caution">
    <text evidence="8">The sequence shown here is derived from an EMBL/GenBank/DDBJ whole genome shotgun (WGS) entry which is preliminary data.</text>
</comment>
<evidence type="ECO:0000256" key="6">
    <source>
        <dbReference type="SAM" id="Phobius"/>
    </source>
</evidence>
<dbReference type="Pfam" id="PF01564">
    <property type="entry name" value="Spermine_synth"/>
    <property type="match status" value="1"/>
</dbReference>
<reference evidence="8 9" key="1">
    <citation type="submission" date="2022-11" db="EMBL/GenBank/DDBJ databases">
        <title>Minimal conservation of predation-associated metabolite biosynthetic gene clusters underscores biosynthetic potential of Myxococcota including descriptions for ten novel species: Archangium lansinium sp. nov., Myxococcus landrumus sp. nov., Nannocystis bai.</title>
        <authorList>
            <person name="Ahearne A."/>
            <person name="Stevens C."/>
            <person name="Phillips K."/>
        </authorList>
    </citation>
    <scope>NUCLEOTIDE SEQUENCE [LARGE SCALE GENOMIC DNA]</scope>
    <source>
        <strain evidence="8 9">MIWBW</strain>
    </source>
</reference>
<feature type="transmembrane region" description="Helical" evidence="6">
    <location>
        <begin position="124"/>
        <end position="149"/>
    </location>
</feature>
<feature type="domain" description="PABS" evidence="7">
    <location>
        <begin position="508"/>
        <end position="676"/>
    </location>
</feature>
<keyword evidence="4 5" id="KW-0620">Polyamine biosynthesis</keyword>
<dbReference type="RefSeq" id="WP_267538871.1">
    <property type="nucleotide sequence ID" value="NZ_JAPNKA010000001.1"/>
</dbReference>
<evidence type="ECO:0000313" key="9">
    <source>
        <dbReference type="Proteomes" id="UP001207654"/>
    </source>
</evidence>
<protein>
    <submittedName>
        <fullName evidence="8">Fused MFS/spermidine synthase</fullName>
    </submittedName>
</protein>
<feature type="transmembrane region" description="Helical" evidence="6">
    <location>
        <begin position="12"/>
        <end position="33"/>
    </location>
</feature>
<feature type="transmembrane region" description="Helical" evidence="6">
    <location>
        <begin position="375"/>
        <end position="399"/>
    </location>
</feature>
<evidence type="ECO:0000256" key="2">
    <source>
        <dbReference type="ARBA" id="ARBA00022679"/>
    </source>
</evidence>
<keyword evidence="6" id="KW-0812">Transmembrane</keyword>
<dbReference type="PANTHER" id="PTHR11558">
    <property type="entry name" value="SPERMIDINE/SPERMINE SYNTHASE"/>
    <property type="match status" value="1"/>
</dbReference>
<dbReference type="EMBL" id="JAPNKA010000001">
    <property type="protein sequence ID" value="MCY1080197.1"/>
    <property type="molecule type" value="Genomic_DNA"/>
</dbReference>
<keyword evidence="6" id="KW-1133">Transmembrane helix</keyword>
<sequence>MTAPTTLSRSRFRFLCALLFCTGMTSLVFQIIWLRGFGIILGSTIYSMSAVITVFMLGLALGSFLMSQLLKRGRWLAAHPLAAYGGVELLVGLSALLVTWTLFTHQGFYLSLSGSPTAPLLQRLAAQITVCAALIAVPTTLMGMTLPLVSQLVTDRRQVSALYGINTIGGATGSIVASFVLIYYLGCIRAGAAAAALNGLIFCAALLTSRYFPPVPAGAEEEPGDSALAATGSTEGRLLSRPLLLALAVFSGFIALSCEITWTRFLSLTFGNRVYVTSITLALILLFMGQAARMSSALLRGPNPLWRILLYSCAFTLISFSAAFLLERPALQASHPGLVVLFILVMVVFPATALGLLFPLTLAARPAGVENPASWVGLVYGFNTLASLVGSLASGYVLINLIGSNGLIAFNSALLVLSLLGLVYAFRQHFRPSDHALVAAAGLGFLTIILPRSTEVPPVVDTTNAVVSSEDAHGIFSVVRMDEGRLRVLNNRTDLVYLYGDPSTQYVQESQAYLPVLYAPQLEKVLNIGSGYGITAGAFSRVAEVRSIEAVEIVPALVEHASLFSPGNHRYFDNPRIQVHVTDGRHFLATTPDRYDIISINVSDPYLPGSSSLFSREFYEMARSRLKPGGVLAQHIFGPDIASLYHGIREVFPHVKAIPAYGNGLTLIASAEPLQPHQREVFLRQYDEGRALFGPIGLENGLAGFEELIALGDEKLQELASRTPEFQNSDDMPTLEFRRLPGKLGLFYSNN</sequence>
<organism evidence="8 9">
    <name type="scientific">Archangium lansingense</name>
    <dbReference type="NCBI Taxonomy" id="2995310"/>
    <lineage>
        <taxon>Bacteria</taxon>
        <taxon>Pseudomonadati</taxon>
        <taxon>Myxococcota</taxon>
        <taxon>Myxococcia</taxon>
        <taxon>Myxococcales</taxon>
        <taxon>Cystobacterineae</taxon>
        <taxon>Archangiaceae</taxon>
        <taxon>Archangium</taxon>
    </lineage>
</organism>
<dbReference type="PANTHER" id="PTHR11558:SF11">
    <property type="entry name" value="SPERMIDINE SYNTHASE"/>
    <property type="match status" value="1"/>
</dbReference>
<gene>
    <name evidence="8" type="ORF">OV287_37670</name>
</gene>
<dbReference type="PROSITE" id="PS51006">
    <property type="entry name" value="PABS_2"/>
    <property type="match status" value="1"/>
</dbReference>
<feature type="transmembrane region" description="Helical" evidence="6">
    <location>
        <begin position="45"/>
        <end position="69"/>
    </location>
</feature>
<dbReference type="InterPro" id="IPR029063">
    <property type="entry name" value="SAM-dependent_MTases_sf"/>
</dbReference>
<dbReference type="InterPro" id="IPR030374">
    <property type="entry name" value="PABS"/>
</dbReference>
<feature type="transmembrane region" description="Helical" evidence="6">
    <location>
        <begin position="338"/>
        <end position="363"/>
    </location>
</feature>
<dbReference type="Proteomes" id="UP001207654">
    <property type="component" value="Unassembled WGS sequence"/>
</dbReference>
<name>A0ABT4AH50_9BACT</name>
<feature type="transmembrane region" description="Helical" evidence="6">
    <location>
        <begin position="304"/>
        <end position="326"/>
    </location>
</feature>
<dbReference type="SUPFAM" id="SSF53335">
    <property type="entry name" value="S-adenosyl-L-methionine-dependent methyltransferases"/>
    <property type="match status" value="1"/>
</dbReference>
<dbReference type="InterPro" id="IPR001045">
    <property type="entry name" value="Spermi_synthase"/>
</dbReference>
<evidence type="ECO:0000256" key="5">
    <source>
        <dbReference type="PROSITE-ProRule" id="PRU00354"/>
    </source>
</evidence>
<feature type="transmembrane region" description="Helical" evidence="6">
    <location>
        <begin position="274"/>
        <end position="292"/>
    </location>
</feature>
<evidence type="ECO:0000256" key="3">
    <source>
        <dbReference type="ARBA" id="ARBA00023066"/>
    </source>
</evidence>